<gene>
    <name evidence="8" type="ORF">FD51_GL001493</name>
</gene>
<dbReference type="PROSITE" id="PS50850">
    <property type="entry name" value="MFS"/>
    <property type="match status" value="1"/>
</dbReference>
<dbReference type="eggNOG" id="COG2814">
    <property type="taxonomic scope" value="Bacteria"/>
</dbReference>
<evidence type="ECO:0000259" key="7">
    <source>
        <dbReference type="PROSITE" id="PS50850"/>
    </source>
</evidence>
<dbReference type="PANTHER" id="PTHR42718:SF9">
    <property type="entry name" value="MAJOR FACILITATOR SUPERFAMILY MULTIDRUG TRANSPORTER MFSC"/>
    <property type="match status" value="1"/>
</dbReference>
<evidence type="ECO:0000256" key="2">
    <source>
        <dbReference type="ARBA" id="ARBA00022448"/>
    </source>
</evidence>
<keyword evidence="3 6" id="KW-0812">Transmembrane</keyword>
<dbReference type="GO" id="GO:0005886">
    <property type="term" value="C:plasma membrane"/>
    <property type="evidence" value="ECO:0007669"/>
    <property type="project" value="UniProtKB-SubCell"/>
</dbReference>
<evidence type="ECO:0000313" key="9">
    <source>
        <dbReference type="Proteomes" id="UP000051984"/>
    </source>
</evidence>
<dbReference type="Gene3D" id="1.20.1720.10">
    <property type="entry name" value="Multidrug resistance protein D"/>
    <property type="match status" value="1"/>
</dbReference>
<dbReference type="AlphaFoldDB" id="A0A0R1EV67"/>
<dbReference type="InterPro" id="IPR011701">
    <property type="entry name" value="MFS"/>
</dbReference>
<evidence type="ECO:0000256" key="6">
    <source>
        <dbReference type="SAM" id="Phobius"/>
    </source>
</evidence>
<dbReference type="EMBL" id="AZCT01000002">
    <property type="protein sequence ID" value="KRK13289.1"/>
    <property type="molecule type" value="Genomic_DNA"/>
</dbReference>
<evidence type="ECO:0000256" key="4">
    <source>
        <dbReference type="ARBA" id="ARBA00022989"/>
    </source>
</evidence>
<comment type="caution">
    <text evidence="8">The sequence shown here is derived from an EMBL/GenBank/DDBJ whole genome shotgun (WGS) entry which is preliminary data.</text>
</comment>
<feature type="transmembrane region" description="Helical" evidence="6">
    <location>
        <begin position="167"/>
        <end position="186"/>
    </location>
</feature>
<feature type="domain" description="Major facilitator superfamily (MFS) profile" evidence="7">
    <location>
        <begin position="13"/>
        <end position="457"/>
    </location>
</feature>
<feature type="transmembrane region" description="Helical" evidence="6">
    <location>
        <begin position="302"/>
        <end position="323"/>
    </location>
</feature>
<feature type="transmembrane region" description="Helical" evidence="6">
    <location>
        <begin position="269"/>
        <end position="290"/>
    </location>
</feature>
<dbReference type="InterPro" id="IPR036259">
    <property type="entry name" value="MFS_trans_sf"/>
</dbReference>
<dbReference type="SUPFAM" id="SSF103473">
    <property type="entry name" value="MFS general substrate transporter"/>
    <property type="match status" value="1"/>
</dbReference>
<name>A0A0R1EV67_LACZE</name>
<feature type="transmembrane region" description="Helical" evidence="6">
    <location>
        <begin position="198"/>
        <end position="217"/>
    </location>
</feature>
<evidence type="ECO:0000256" key="3">
    <source>
        <dbReference type="ARBA" id="ARBA00022692"/>
    </source>
</evidence>
<dbReference type="RefSeq" id="WP_010490162.1">
    <property type="nucleotide sequence ID" value="NZ_AZCT01000002.1"/>
</dbReference>
<dbReference type="Gene3D" id="1.20.1250.20">
    <property type="entry name" value="MFS general substrate transporter like domains"/>
    <property type="match status" value="1"/>
</dbReference>
<dbReference type="Proteomes" id="UP000051984">
    <property type="component" value="Unassembled WGS sequence"/>
</dbReference>
<feature type="transmembrane region" description="Helical" evidence="6">
    <location>
        <begin position="136"/>
        <end position="155"/>
    </location>
</feature>
<evidence type="ECO:0000256" key="5">
    <source>
        <dbReference type="ARBA" id="ARBA00023136"/>
    </source>
</evidence>
<keyword evidence="2" id="KW-0813">Transport</keyword>
<feature type="transmembrane region" description="Helical" evidence="6">
    <location>
        <begin position="108"/>
        <end position="129"/>
    </location>
</feature>
<keyword evidence="5 6" id="KW-0472">Membrane</keyword>
<keyword evidence="4 6" id="KW-1133">Transmembrane helix</keyword>
<feature type="transmembrane region" description="Helical" evidence="6">
    <location>
        <begin position="435"/>
        <end position="452"/>
    </location>
</feature>
<feature type="transmembrane region" description="Helical" evidence="6">
    <location>
        <begin position="12"/>
        <end position="31"/>
    </location>
</feature>
<feature type="transmembrane region" description="Helical" evidence="6">
    <location>
        <begin position="83"/>
        <end position="102"/>
    </location>
</feature>
<proteinExistence type="predicted"/>
<reference evidence="8 9" key="1">
    <citation type="journal article" date="2015" name="Genome Announc.">
        <title>Expanding the biotechnology potential of lactobacilli through comparative genomics of 213 strains and associated genera.</title>
        <authorList>
            <person name="Sun Z."/>
            <person name="Harris H.M."/>
            <person name="McCann A."/>
            <person name="Guo C."/>
            <person name="Argimon S."/>
            <person name="Zhang W."/>
            <person name="Yang X."/>
            <person name="Jeffery I.B."/>
            <person name="Cooney J.C."/>
            <person name="Kagawa T.F."/>
            <person name="Liu W."/>
            <person name="Song Y."/>
            <person name="Salvetti E."/>
            <person name="Wrobel A."/>
            <person name="Rasinkangas P."/>
            <person name="Parkhill J."/>
            <person name="Rea M.C."/>
            <person name="O'Sullivan O."/>
            <person name="Ritari J."/>
            <person name="Douillard F.P."/>
            <person name="Paul Ross R."/>
            <person name="Yang R."/>
            <person name="Briner A.E."/>
            <person name="Felis G.E."/>
            <person name="de Vos W.M."/>
            <person name="Barrangou R."/>
            <person name="Klaenhammer T.R."/>
            <person name="Caufield P.W."/>
            <person name="Cui Y."/>
            <person name="Zhang H."/>
            <person name="O'Toole P.W."/>
        </authorList>
    </citation>
    <scope>NUCLEOTIDE SEQUENCE [LARGE SCALE GENOMIC DNA]</scope>
    <source>
        <strain evidence="8 9">DSM 20178</strain>
    </source>
</reference>
<dbReference type="Pfam" id="PF07690">
    <property type="entry name" value="MFS_1"/>
    <property type="match status" value="1"/>
</dbReference>
<dbReference type="PANTHER" id="PTHR42718">
    <property type="entry name" value="MAJOR FACILITATOR SUPERFAMILY MULTIDRUG TRANSPORTER MFSC"/>
    <property type="match status" value="1"/>
</dbReference>
<feature type="transmembrane region" description="Helical" evidence="6">
    <location>
        <begin position="229"/>
        <end position="248"/>
    </location>
</feature>
<dbReference type="InterPro" id="IPR020846">
    <property type="entry name" value="MFS_dom"/>
</dbReference>
<evidence type="ECO:0000256" key="1">
    <source>
        <dbReference type="ARBA" id="ARBA00004651"/>
    </source>
</evidence>
<protein>
    <submittedName>
        <fullName evidence="8">Major facilitator superfamily permease</fullName>
    </submittedName>
</protein>
<sequence length="460" mass="49325">MTTSPVSHRTQLAILSAGLLTFVGILVETSMNVTFPTLIKTLHVSLSTVQWLTSGYLLMVTLVMSTTAFLLRRFNTRSLFRGAVLCALAGTVLCIWAPNFPILFAGRLLQALATGVSTPLMFHLILTLIPQAHLGLYVGMASVVTSLAPALGPTYGGLLTYYASWRMIFWLVLPVILLVWSMGEATIRVKARTTDEHFDFIGFLLLAVGLFSLIELLDQFTAAGITVAFWIYAAALAVAIIGMGAHLRRTSTPLLNFSLLKHAGIRARAINFFILQFGNIGIAFVTPIFAENVLHTNASVAGLLLLPGSLLGAAVSPIGGALYDRFGAHRLLLISDAAMVVGAMLLGLFTHQLGMALIVGFYLIFRVGFNLGFGNTMSDASTMVNGPEKADINSLFNTLQQYAGSLGTASLSAIITLQQRLAPAGAEATGSQIDFFLLAGLAALTFVIQWRLGDRRQQAA</sequence>
<feature type="transmembrane region" description="Helical" evidence="6">
    <location>
        <begin position="51"/>
        <end position="71"/>
    </location>
</feature>
<organism evidence="8 9">
    <name type="scientific">Lacticaseibacillus zeae DSM 20178 = KCTC 3804</name>
    <dbReference type="NCBI Taxonomy" id="1423816"/>
    <lineage>
        <taxon>Bacteria</taxon>
        <taxon>Bacillati</taxon>
        <taxon>Bacillota</taxon>
        <taxon>Bacilli</taxon>
        <taxon>Lactobacillales</taxon>
        <taxon>Lactobacillaceae</taxon>
        <taxon>Lacticaseibacillus</taxon>
    </lineage>
</organism>
<dbReference type="PRINTS" id="PR01036">
    <property type="entry name" value="TCRTETB"/>
</dbReference>
<dbReference type="GO" id="GO:0022857">
    <property type="term" value="F:transmembrane transporter activity"/>
    <property type="evidence" value="ECO:0007669"/>
    <property type="project" value="InterPro"/>
</dbReference>
<evidence type="ECO:0000313" key="8">
    <source>
        <dbReference type="EMBL" id="KRK13289.1"/>
    </source>
</evidence>
<comment type="subcellular location">
    <subcellularLocation>
        <location evidence="1">Cell membrane</location>
        <topology evidence="1">Multi-pass membrane protein</topology>
    </subcellularLocation>
</comment>
<dbReference type="PATRIC" id="fig|1423816.3.peg.1557"/>
<accession>A0A0R1EV67</accession>